<feature type="domain" description="DNA endonuclease I-HmuI-like NUMOD-like" evidence="1">
    <location>
        <begin position="112"/>
        <end position="155"/>
    </location>
</feature>
<dbReference type="RefSeq" id="YP_009219831.1">
    <property type="nucleotide sequence ID" value="NC_029026.1"/>
</dbReference>
<proteinExistence type="predicted"/>
<dbReference type="Pfam" id="PF22083">
    <property type="entry name" value="I-HmuI_NUMOD-like"/>
    <property type="match status" value="1"/>
</dbReference>
<accession>A0A0E3TA85</accession>
<reference evidence="3" key="2">
    <citation type="submission" date="2015-03" db="EMBL/GenBank/DDBJ databases">
        <title>Additive effect of two phages aimed for phage therapy.</title>
        <authorList>
            <person name="Khalifa L."/>
            <person name="Beyth N."/>
            <person name="Hazan R."/>
        </authorList>
    </citation>
    <scope>NUCLEOTIDE SEQUENCE [LARGE SCALE GENOMIC DNA]</scope>
</reference>
<dbReference type="Gene3D" id="1.10.10.10">
    <property type="entry name" value="Winged helix-like DNA-binding domain superfamily/Winged helix DNA-binding domain"/>
    <property type="match status" value="1"/>
</dbReference>
<keyword evidence="3" id="KW-1185">Reference proteome</keyword>
<dbReference type="Proteomes" id="UP000033340">
    <property type="component" value="Segment"/>
</dbReference>
<evidence type="ECO:0000259" key="1">
    <source>
        <dbReference type="Pfam" id="PF22083"/>
    </source>
</evidence>
<protein>
    <recommendedName>
        <fullName evidence="1">DNA endonuclease I-HmuI-like NUMOD-like domain-containing protein</fullName>
    </recommendedName>
</protein>
<dbReference type="SUPFAM" id="SSF64496">
    <property type="entry name" value="DNA-binding domain of intron-encoded endonucleases"/>
    <property type="match status" value="1"/>
</dbReference>
<sequence length="220" mass="25567">MEIGTRTDNNPLYRKLRTVHKDMRRRCLNKNAKSYELYGGRGVTISKEWETLNGFLATVDLVDGWDKDTFLTTGLSLDKDLKGGAEYSIANCTWMPLNDNKSLLSMNYKNVCAIDPNGQYYVIDNIDKFCREHNLNHSNIVQVINGRYKHHKLWVFWYEGDKPKKGIQPHIAISPLGDTYYFYKAPDMEKYGLNSKCVARCLRGERTKHKGWKFIKSENL</sequence>
<dbReference type="EMBL" id="KR049063">
    <property type="protein sequence ID" value="AKC05100.1"/>
    <property type="molecule type" value="Genomic_DNA"/>
</dbReference>
<evidence type="ECO:0000313" key="2">
    <source>
        <dbReference type="EMBL" id="AKC05100.1"/>
    </source>
</evidence>
<dbReference type="KEGG" id="vg:26645971"/>
<organism evidence="2 3">
    <name type="scientific">Enterococcus phage EFLK1</name>
    <dbReference type="NCBI Taxonomy" id="1640885"/>
    <lineage>
        <taxon>Viruses</taxon>
        <taxon>Duplodnaviria</taxon>
        <taxon>Heunggongvirae</taxon>
        <taxon>Uroviricota</taxon>
        <taxon>Caudoviricetes</taxon>
        <taxon>Herelleviridae</taxon>
        <taxon>Brockvirinae</taxon>
        <taxon>Kochikohdavirus</taxon>
        <taxon>Kochikohdavirus EFLK1</taxon>
    </lineage>
</organism>
<dbReference type="InterPro" id="IPR036388">
    <property type="entry name" value="WH-like_DNA-bd_sf"/>
</dbReference>
<dbReference type="InterPro" id="IPR054307">
    <property type="entry name" value="I-HmuI_NUMOD-like"/>
</dbReference>
<reference evidence="2 3" key="1">
    <citation type="journal article" date="2015" name="Genome Announc.">
        <title>Complete Genome Sequence of Enterococcus Bacteriophage EFLK1.</title>
        <authorList>
            <person name="Khalifa L."/>
            <person name="Coppenhagen-Glazer S."/>
            <person name="Shlezinger M."/>
            <person name="Kott-Gutkowski M."/>
            <person name="Adini O."/>
            <person name="Beyth N."/>
            <person name="Hazan R."/>
        </authorList>
    </citation>
    <scope>NUCLEOTIDE SEQUENCE [LARGE SCALE GENOMIC DNA]</scope>
</reference>
<dbReference type="GeneID" id="26645971"/>
<evidence type="ECO:0000313" key="3">
    <source>
        <dbReference type="Proteomes" id="UP000033340"/>
    </source>
</evidence>
<name>A0A0E3TA85_9CAUD</name>